<evidence type="ECO:0000313" key="6">
    <source>
        <dbReference type="Proteomes" id="UP000759103"/>
    </source>
</evidence>
<dbReference type="InterPro" id="IPR029058">
    <property type="entry name" value="AB_hydrolase_fold"/>
</dbReference>
<dbReference type="PANTHER" id="PTHR11559">
    <property type="entry name" value="CARBOXYLESTERASE"/>
    <property type="match status" value="1"/>
</dbReference>
<dbReference type="EMBL" id="JAHXZN010000003">
    <property type="protein sequence ID" value="MBW6531214.1"/>
    <property type="molecule type" value="Genomic_DNA"/>
</dbReference>
<keyword evidence="2 3" id="KW-0378">Hydrolase</keyword>
<dbReference type="RefSeq" id="WP_219748635.1">
    <property type="nucleotide sequence ID" value="NZ_JAHXZN010000003.1"/>
</dbReference>
<reference evidence="5 6" key="1">
    <citation type="submission" date="2021-07" db="EMBL/GenBank/DDBJ databases">
        <title>Sphingomonas sp.</title>
        <authorList>
            <person name="Feng G."/>
            <person name="Li J."/>
            <person name="Pan M."/>
        </authorList>
    </citation>
    <scope>NUCLEOTIDE SEQUENCE [LARGE SCALE GENOMIC DNA]</scope>
    <source>
        <strain evidence="5 6">RRHST34</strain>
    </source>
</reference>
<comment type="similarity">
    <text evidence="1 3">Belongs to the type-B carboxylesterase/lipase family.</text>
</comment>
<evidence type="ECO:0000259" key="4">
    <source>
        <dbReference type="Pfam" id="PF00135"/>
    </source>
</evidence>
<dbReference type="Gene3D" id="3.40.50.1820">
    <property type="entry name" value="alpha/beta hydrolase"/>
    <property type="match status" value="1"/>
</dbReference>
<gene>
    <name evidence="5" type="ORF">KZ820_10755</name>
</gene>
<keyword evidence="6" id="KW-1185">Reference proteome</keyword>
<evidence type="ECO:0000256" key="3">
    <source>
        <dbReference type="RuleBase" id="RU361235"/>
    </source>
</evidence>
<accession>A0ABS7BP56</accession>
<evidence type="ECO:0000256" key="1">
    <source>
        <dbReference type="ARBA" id="ARBA00005964"/>
    </source>
</evidence>
<name>A0ABS7BP56_9SPHN</name>
<comment type="caution">
    <text evidence="5">The sequence shown here is derived from an EMBL/GenBank/DDBJ whole genome shotgun (WGS) entry which is preliminary data.</text>
</comment>
<feature type="domain" description="Carboxylesterase type B" evidence="4">
    <location>
        <begin position="27"/>
        <end position="472"/>
    </location>
</feature>
<evidence type="ECO:0000256" key="2">
    <source>
        <dbReference type="ARBA" id="ARBA00022801"/>
    </source>
</evidence>
<dbReference type="PROSITE" id="PS00122">
    <property type="entry name" value="CARBOXYLESTERASE_B_1"/>
    <property type="match status" value="1"/>
</dbReference>
<dbReference type="InterPro" id="IPR050309">
    <property type="entry name" value="Type-B_Carboxylest/Lipase"/>
</dbReference>
<dbReference type="Proteomes" id="UP000759103">
    <property type="component" value="Unassembled WGS sequence"/>
</dbReference>
<organism evidence="5 6">
    <name type="scientific">Sphingomonas citri</name>
    <dbReference type="NCBI Taxonomy" id="2862499"/>
    <lineage>
        <taxon>Bacteria</taxon>
        <taxon>Pseudomonadati</taxon>
        <taxon>Pseudomonadota</taxon>
        <taxon>Alphaproteobacteria</taxon>
        <taxon>Sphingomonadales</taxon>
        <taxon>Sphingomonadaceae</taxon>
        <taxon>Sphingomonas</taxon>
    </lineage>
</organism>
<sequence>MHTQEPGAANAGARDPGLLRPQEHAAAPVARTSLGNVRGTSAGGHLVFRGLPYAAPPLGPRRFAPPAPPARWPGIRDAAAPAAACTQQDYTWNRADHLHQSEDCLTLDVGTESLAGRRPVLVWIHGGANYAGSPGDMAESPIVARGIVMVGVRYRLGALGFLHHRSAGGGNLATQDQIAALRWVRENIARFGGDPDRVTIAGESAGAQDVGLLVAAPAARGLFRRAIMESGTPGFGLPWRSREEALRLGDQVDDALGARGDADAMRSVAAWPLLVAGETTHDQLLTDDSYRWLRTTVDGTVFPAAPDRLLAAAPDVDVLIGTNRIELDLPGGHTRRDAFVALSYPGHEAEARRFYRLDQPEPRADPADRDGTRDQRIATDATFRCPAQRFAATMRGRGGKVWRYLFDGSATGAPTRHALEIPFIYADQPLGRLHLIDYWANFVKTGDPNGAGLPSWPVADAAQTFLALDAAGARAAVPPANDVCNWGDSL</sequence>
<protein>
    <recommendedName>
        <fullName evidence="3">Carboxylic ester hydrolase</fullName>
        <ecNumber evidence="3">3.1.1.-</ecNumber>
    </recommendedName>
</protein>
<dbReference type="SUPFAM" id="SSF53474">
    <property type="entry name" value="alpha/beta-Hydrolases"/>
    <property type="match status" value="1"/>
</dbReference>
<dbReference type="Pfam" id="PF00135">
    <property type="entry name" value="COesterase"/>
    <property type="match status" value="1"/>
</dbReference>
<dbReference type="InterPro" id="IPR002018">
    <property type="entry name" value="CarbesteraseB"/>
</dbReference>
<dbReference type="InterPro" id="IPR019826">
    <property type="entry name" value="Carboxylesterase_B_AS"/>
</dbReference>
<dbReference type="EC" id="3.1.1.-" evidence="3"/>
<evidence type="ECO:0000313" key="5">
    <source>
        <dbReference type="EMBL" id="MBW6531214.1"/>
    </source>
</evidence>
<proteinExistence type="inferred from homology"/>